<accession>A0ABV7Q128</accession>
<dbReference type="Proteomes" id="UP001595712">
    <property type="component" value="Unassembled WGS sequence"/>
</dbReference>
<sequence length="148" mass="16967">MVDYPYTVQPLVGFEFARFGEPRSQHRESLGEFQSFQRNPDSPSMTDLYLDPYMSLDYDEEDRLEFIEIINDEAVVYVEDVQFVKRPIEEIIALMTERGHQVVGPYVGVYSIPDLGIRFGATRDDETGRKVTDGISLVPKETIPQLLA</sequence>
<comment type="caution">
    <text evidence="1">The sequence shown here is derived from an EMBL/GenBank/DDBJ whole genome shotgun (WGS) entry which is preliminary data.</text>
</comment>
<name>A0ABV7Q128_9ACTN</name>
<evidence type="ECO:0000313" key="1">
    <source>
        <dbReference type="EMBL" id="MFC3493294.1"/>
    </source>
</evidence>
<dbReference type="EMBL" id="JBHRWO010000010">
    <property type="protein sequence ID" value="MFC3493294.1"/>
    <property type="molecule type" value="Genomic_DNA"/>
</dbReference>
<reference evidence="2" key="1">
    <citation type="journal article" date="2019" name="Int. J. Syst. Evol. Microbiol.">
        <title>The Global Catalogue of Microorganisms (GCM) 10K type strain sequencing project: providing services to taxonomists for standard genome sequencing and annotation.</title>
        <authorList>
            <consortium name="The Broad Institute Genomics Platform"/>
            <consortium name="The Broad Institute Genome Sequencing Center for Infectious Disease"/>
            <person name="Wu L."/>
            <person name="Ma J."/>
        </authorList>
    </citation>
    <scope>NUCLEOTIDE SEQUENCE [LARGE SCALE GENOMIC DNA]</scope>
    <source>
        <strain evidence="2">CGMCC 4.7396</strain>
    </source>
</reference>
<evidence type="ECO:0000313" key="2">
    <source>
        <dbReference type="Proteomes" id="UP001595712"/>
    </source>
</evidence>
<evidence type="ECO:0008006" key="3">
    <source>
        <dbReference type="Google" id="ProtNLM"/>
    </source>
</evidence>
<protein>
    <recommendedName>
        <fullName evidence="3">Restriction endonuclease</fullName>
    </recommendedName>
</protein>
<proteinExistence type="predicted"/>
<organism evidence="1 2">
    <name type="scientific">Glycomyces rhizosphaerae</name>
    <dbReference type="NCBI Taxonomy" id="2054422"/>
    <lineage>
        <taxon>Bacteria</taxon>
        <taxon>Bacillati</taxon>
        <taxon>Actinomycetota</taxon>
        <taxon>Actinomycetes</taxon>
        <taxon>Glycomycetales</taxon>
        <taxon>Glycomycetaceae</taxon>
        <taxon>Glycomyces</taxon>
    </lineage>
</organism>
<keyword evidence="2" id="KW-1185">Reference proteome</keyword>
<gene>
    <name evidence="1" type="ORF">ACFO8M_12445</name>
</gene>
<dbReference type="RefSeq" id="WP_387975406.1">
    <property type="nucleotide sequence ID" value="NZ_JBHRWO010000010.1"/>
</dbReference>